<evidence type="ECO:0000313" key="2">
    <source>
        <dbReference type="Proteomes" id="UP001170713"/>
    </source>
</evidence>
<proteinExistence type="predicted"/>
<dbReference type="Proteomes" id="UP001170713">
    <property type="component" value="Unassembled WGS sequence"/>
</dbReference>
<comment type="caution">
    <text evidence="1">The sequence shown here is derived from an EMBL/GenBank/DDBJ whole genome shotgun (WGS) entry which is preliminary data.</text>
</comment>
<protein>
    <recommendedName>
        <fullName evidence="3">Antitoxin</fullName>
    </recommendedName>
</protein>
<evidence type="ECO:0008006" key="3">
    <source>
        <dbReference type="Google" id="ProtNLM"/>
    </source>
</evidence>
<accession>A0AAW7Q778</accession>
<dbReference type="RefSeq" id="WP_301343259.1">
    <property type="nucleotide sequence ID" value="NZ_JAQJJC010000017.1"/>
</dbReference>
<reference evidence="1" key="2">
    <citation type="submission" date="2023-01" db="EMBL/GenBank/DDBJ databases">
        <authorList>
            <person name="Uljanovas D."/>
        </authorList>
    </citation>
    <scope>NUCLEOTIDE SEQUENCE</scope>
    <source>
        <strain evidence="1">W48</strain>
    </source>
</reference>
<dbReference type="AlphaFoldDB" id="A0AAW7Q778"/>
<dbReference type="EMBL" id="JAQJJC010000017">
    <property type="protein sequence ID" value="MDN5114941.1"/>
    <property type="molecule type" value="Genomic_DNA"/>
</dbReference>
<organism evidence="1 2">
    <name type="scientific">Aliarcobacter butzleri</name>
    <dbReference type="NCBI Taxonomy" id="28197"/>
    <lineage>
        <taxon>Bacteria</taxon>
        <taxon>Pseudomonadati</taxon>
        <taxon>Campylobacterota</taxon>
        <taxon>Epsilonproteobacteria</taxon>
        <taxon>Campylobacterales</taxon>
        <taxon>Arcobacteraceae</taxon>
        <taxon>Aliarcobacter</taxon>
    </lineage>
</organism>
<reference evidence="1" key="1">
    <citation type="journal article" date="2023" name="Microorganisms">
        <title>Genomic Characterization of Arcobacter butzleri Strains Isolated from Various Sources in Lithuania.</title>
        <authorList>
            <person name="Uljanovas D."/>
            <person name="Golz G."/>
            <person name="Fleischmann S."/>
            <person name="Kudirkiene E."/>
            <person name="Kasetiene N."/>
            <person name="Grineviciene A."/>
            <person name="Tamuleviciene E."/>
            <person name="Aksomaitiene J."/>
            <person name="Alter T."/>
            <person name="Malakauskas M."/>
        </authorList>
    </citation>
    <scope>NUCLEOTIDE SEQUENCE</scope>
    <source>
        <strain evidence="1">W48</strain>
    </source>
</reference>
<evidence type="ECO:0000313" key="1">
    <source>
        <dbReference type="EMBL" id="MDN5114941.1"/>
    </source>
</evidence>
<name>A0AAW7Q778_9BACT</name>
<sequence length="68" mass="7798">MKTIQLNIDDNVYQDILKSGIDIQSELKDMIKKTIYKKEHKIANELVISLSEVAKGKTKPLQDLLNEI</sequence>
<gene>
    <name evidence="1" type="ORF">PJV88_09900</name>
</gene>